<dbReference type="GO" id="GO:0016614">
    <property type="term" value="F:oxidoreductase activity, acting on CH-OH group of donors"/>
    <property type="evidence" value="ECO:0007669"/>
    <property type="project" value="InterPro"/>
</dbReference>
<dbReference type="PANTHER" id="PTHR11552">
    <property type="entry name" value="GLUCOSE-METHANOL-CHOLINE GMC OXIDOREDUCTASE"/>
    <property type="match status" value="1"/>
</dbReference>
<dbReference type="AlphaFoldDB" id="A0AAW0DLA8"/>
<dbReference type="SUPFAM" id="SSF51905">
    <property type="entry name" value="FAD/NAD(P)-binding domain"/>
    <property type="match status" value="1"/>
</dbReference>
<keyword evidence="10" id="KW-1185">Reference proteome</keyword>
<evidence type="ECO:0000256" key="4">
    <source>
        <dbReference type="ARBA" id="ARBA00022827"/>
    </source>
</evidence>
<accession>A0AAW0DLA8</accession>
<feature type="chain" id="PRO_5043452049" evidence="7">
    <location>
        <begin position="18"/>
        <end position="595"/>
    </location>
</feature>
<keyword evidence="7" id="KW-0732">Signal</keyword>
<proteinExistence type="inferred from homology"/>
<keyword evidence="3" id="KW-0285">Flavoprotein</keyword>
<dbReference type="InterPro" id="IPR012132">
    <property type="entry name" value="GMC_OxRdtase"/>
</dbReference>
<evidence type="ECO:0000256" key="5">
    <source>
        <dbReference type="PIRSR" id="PIRSR000137-1"/>
    </source>
</evidence>
<comment type="cofactor">
    <cofactor evidence="1 6">
        <name>FAD</name>
        <dbReference type="ChEBI" id="CHEBI:57692"/>
    </cofactor>
</comment>
<evidence type="ECO:0000256" key="7">
    <source>
        <dbReference type="SAM" id="SignalP"/>
    </source>
</evidence>
<dbReference type="PROSITE" id="PS00624">
    <property type="entry name" value="GMC_OXRED_2"/>
    <property type="match status" value="1"/>
</dbReference>
<evidence type="ECO:0000313" key="10">
    <source>
        <dbReference type="Proteomes" id="UP001362999"/>
    </source>
</evidence>
<protein>
    <submittedName>
        <fullName evidence="9">GMC oxidoreductase</fullName>
    </submittedName>
</protein>
<evidence type="ECO:0000259" key="8">
    <source>
        <dbReference type="PROSITE" id="PS00624"/>
    </source>
</evidence>
<dbReference type="Proteomes" id="UP001362999">
    <property type="component" value="Unassembled WGS sequence"/>
</dbReference>
<dbReference type="EMBL" id="JAWWNJ010000007">
    <property type="protein sequence ID" value="KAK7052441.1"/>
    <property type="molecule type" value="Genomic_DNA"/>
</dbReference>
<dbReference type="Gene3D" id="3.50.50.60">
    <property type="entry name" value="FAD/NAD(P)-binding domain"/>
    <property type="match status" value="1"/>
</dbReference>
<feature type="signal peptide" evidence="7">
    <location>
        <begin position="1"/>
        <end position="17"/>
    </location>
</feature>
<gene>
    <name evidence="9" type="ORF">R3P38DRAFT_2860344</name>
</gene>
<name>A0AAW0DLA8_9AGAR</name>
<dbReference type="GO" id="GO:0050660">
    <property type="term" value="F:flavin adenine dinucleotide binding"/>
    <property type="evidence" value="ECO:0007669"/>
    <property type="project" value="InterPro"/>
</dbReference>
<feature type="active site" description="Proton donor" evidence="5">
    <location>
        <position position="527"/>
    </location>
</feature>
<keyword evidence="4 6" id="KW-0274">FAD</keyword>
<evidence type="ECO:0000256" key="1">
    <source>
        <dbReference type="ARBA" id="ARBA00001974"/>
    </source>
</evidence>
<sequence length="595" mass="64225">MLIQAFIALLYLQRCFCKVYEDVSELPGLSYDFVIVGGGTAGNVVANRLTENPDFSVLVLEAGVSNEGVIDSIIPFFVENLLMQPNIYEWNYTTVPQTGLNGRNVGNPRAHILGGCSAHNGMIYTRGPADDYNRFATVTSDPGWSWNRLLPYFLKNEKWTAPVDHHDTRGQYDPALHNLNGVNSVSLNALSWPVFSQHIIQSTKEIPDELPFNLDMNSGKPLGLGWVQSTIGGGERSTSATSYLGPKFIQRRNLHVLLHAQVSKLVNSSHKNGKLAFGGVEFKQGGASSLFIATAAKEIILSAGSVGTPAVLMHSGIGNRKTLSNLGITTLLDLPSVGQNATDHPAFGVDWTVNSNQTIASLTQNTTRFNEAFAQWNRSHTGPFSGGGTTHSAWLRLDHQILASNNFTDPSSGPDSPHIEVTFTPGSFAAPPGSNSISAGIAVLNPISRGSVTINSSNPFDSPIIDVGFLLEALDIFTGREAIKKVLRLFQAPTWQDYLIAPIEDLSDSSDDELDEYIRNSAASAFHLVGTAAMSARDADYGVVDPDLLVKGASRLRIIDASVFPFVISGHTQAPTYAVAERGADLVKMAWESKV</sequence>
<dbReference type="SUPFAM" id="SSF54373">
    <property type="entry name" value="FAD-linked reductases, C-terminal domain"/>
    <property type="match status" value="1"/>
</dbReference>
<evidence type="ECO:0000256" key="2">
    <source>
        <dbReference type="ARBA" id="ARBA00010790"/>
    </source>
</evidence>
<evidence type="ECO:0000256" key="6">
    <source>
        <dbReference type="PIRSR" id="PIRSR000137-2"/>
    </source>
</evidence>
<dbReference type="InterPro" id="IPR036188">
    <property type="entry name" value="FAD/NAD-bd_sf"/>
</dbReference>
<dbReference type="Pfam" id="PF00732">
    <property type="entry name" value="GMC_oxred_N"/>
    <property type="match status" value="1"/>
</dbReference>
<feature type="binding site" evidence="6">
    <location>
        <position position="262"/>
    </location>
    <ligand>
        <name>FAD</name>
        <dbReference type="ChEBI" id="CHEBI:57692"/>
    </ligand>
</feature>
<comment type="similarity">
    <text evidence="2">Belongs to the GMC oxidoreductase family.</text>
</comment>
<dbReference type="PANTHER" id="PTHR11552:SF147">
    <property type="entry name" value="CHOLINE DEHYDROGENASE, MITOCHONDRIAL"/>
    <property type="match status" value="1"/>
</dbReference>
<dbReference type="InterPro" id="IPR000172">
    <property type="entry name" value="GMC_OxRdtase_N"/>
</dbReference>
<evidence type="ECO:0000256" key="3">
    <source>
        <dbReference type="ARBA" id="ARBA00022630"/>
    </source>
</evidence>
<feature type="active site" description="Proton acceptor" evidence="5">
    <location>
        <position position="571"/>
    </location>
</feature>
<dbReference type="Gene3D" id="3.30.560.10">
    <property type="entry name" value="Glucose Oxidase, domain 3"/>
    <property type="match status" value="1"/>
</dbReference>
<reference evidence="9 10" key="1">
    <citation type="journal article" date="2024" name="J Genomics">
        <title>Draft genome sequencing and assembly of Favolaschia claudopus CIRM-BRFM 2984 isolated from oak limbs.</title>
        <authorList>
            <person name="Navarro D."/>
            <person name="Drula E."/>
            <person name="Chaduli D."/>
            <person name="Cazenave R."/>
            <person name="Ahrendt S."/>
            <person name="Wang J."/>
            <person name="Lipzen A."/>
            <person name="Daum C."/>
            <person name="Barry K."/>
            <person name="Grigoriev I.V."/>
            <person name="Favel A."/>
            <person name="Rosso M.N."/>
            <person name="Martin F."/>
        </authorList>
    </citation>
    <scope>NUCLEOTIDE SEQUENCE [LARGE SCALE GENOMIC DNA]</scope>
    <source>
        <strain evidence="9 10">CIRM-BRFM 2984</strain>
    </source>
</reference>
<feature type="domain" description="Glucose-methanol-choline oxidoreductase N-terminal" evidence="8">
    <location>
        <begin position="304"/>
        <end position="318"/>
    </location>
</feature>
<comment type="caution">
    <text evidence="9">The sequence shown here is derived from an EMBL/GenBank/DDBJ whole genome shotgun (WGS) entry which is preliminary data.</text>
</comment>
<dbReference type="PIRSF" id="PIRSF000137">
    <property type="entry name" value="Alcohol_oxidase"/>
    <property type="match status" value="1"/>
</dbReference>
<dbReference type="InterPro" id="IPR007867">
    <property type="entry name" value="GMC_OxRtase_C"/>
</dbReference>
<dbReference type="Pfam" id="PF05199">
    <property type="entry name" value="GMC_oxred_C"/>
    <property type="match status" value="1"/>
</dbReference>
<organism evidence="9 10">
    <name type="scientific">Favolaschia claudopus</name>
    <dbReference type="NCBI Taxonomy" id="2862362"/>
    <lineage>
        <taxon>Eukaryota</taxon>
        <taxon>Fungi</taxon>
        <taxon>Dikarya</taxon>
        <taxon>Basidiomycota</taxon>
        <taxon>Agaricomycotina</taxon>
        <taxon>Agaricomycetes</taxon>
        <taxon>Agaricomycetidae</taxon>
        <taxon>Agaricales</taxon>
        <taxon>Marasmiineae</taxon>
        <taxon>Mycenaceae</taxon>
        <taxon>Favolaschia</taxon>
    </lineage>
</organism>
<evidence type="ECO:0000313" key="9">
    <source>
        <dbReference type="EMBL" id="KAK7052441.1"/>
    </source>
</evidence>